<dbReference type="Proteomes" id="UP001151582">
    <property type="component" value="Unassembled WGS sequence"/>
</dbReference>
<accession>A0A9W8EAR0</accession>
<proteinExistence type="predicted"/>
<evidence type="ECO:0000313" key="1">
    <source>
        <dbReference type="EMBL" id="KAJ1983889.1"/>
    </source>
</evidence>
<dbReference type="EMBL" id="JANBQB010000037">
    <property type="protein sequence ID" value="KAJ1983889.1"/>
    <property type="molecule type" value="Genomic_DNA"/>
</dbReference>
<keyword evidence="2" id="KW-1185">Reference proteome</keyword>
<gene>
    <name evidence="1" type="ORF">H4R34_000989</name>
</gene>
<name>A0A9W8EAR0_9FUNG</name>
<protein>
    <submittedName>
        <fullName evidence="1">Uncharacterized protein</fullName>
    </submittedName>
</protein>
<dbReference type="OrthoDB" id="5545323at2759"/>
<reference evidence="1" key="1">
    <citation type="submission" date="2022-07" db="EMBL/GenBank/DDBJ databases">
        <title>Phylogenomic reconstructions and comparative analyses of Kickxellomycotina fungi.</title>
        <authorList>
            <person name="Reynolds N.K."/>
            <person name="Stajich J.E."/>
            <person name="Barry K."/>
            <person name="Grigoriev I.V."/>
            <person name="Crous P."/>
            <person name="Smith M.E."/>
        </authorList>
    </citation>
    <scope>NUCLEOTIDE SEQUENCE</scope>
    <source>
        <strain evidence="1">RSA 567</strain>
    </source>
</reference>
<evidence type="ECO:0000313" key="2">
    <source>
        <dbReference type="Proteomes" id="UP001151582"/>
    </source>
</evidence>
<sequence>MPDQTTPLVYRLFRTGAFASDYYVAPDGSETPVYAIKDPMRARILLEDVATGQTLWERQSMGAFANTKKFVSAEYGALVKLKEKAFFSRTARSFDYAGRMYEWRRTTWVNYHYECVCLDDGAIVADFKKIFWTLTYGRVTLYDAEEWPLGLKEFMILSAYYVVEEVRRRAKRSA</sequence>
<comment type="caution">
    <text evidence="1">The sequence shown here is derived from an EMBL/GenBank/DDBJ whole genome shotgun (WGS) entry which is preliminary data.</text>
</comment>
<dbReference type="AlphaFoldDB" id="A0A9W8EAR0"/>
<organism evidence="1 2">
    <name type="scientific">Dimargaris verticillata</name>
    <dbReference type="NCBI Taxonomy" id="2761393"/>
    <lineage>
        <taxon>Eukaryota</taxon>
        <taxon>Fungi</taxon>
        <taxon>Fungi incertae sedis</taxon>
        <taxon>Zoopagomycota</taxon>
        <taxon>Kickxellomycotina</taxon>
        <taxon>Dimargaritomycetes</taxon>
        <taxon>Dimargaritales</taxon>
        <taxon>Dimargaritaceae</taxon>
        <taxon>Dimargaris</taxon>
    </lineage>
</organism>